<dbReference type="PANTHER" id="PTHR43792:SF1">
    <property type="entry name" value="N-ACETYLTRANSFERASE DOMAIN-CONTAINING PROTEIN"/>
    <property type="match status" value="1"/>
</dbReference>
<accession>A0A1B3BC96</accession>
<name>A0A1B3BC96_9GAMM</name>
<dbReference type="RefSeq" id="WP_068992550.1">
    <property type="nucleotide sequence ID" value="NZ_CP012418.1"/>
</dbReference>
<dbReference type="PROSITE" id="PS51186">
    <property type="entry name" value="GNAT"/>
    <property type="match status" value="1"/>
</dbReference>
<protein>
    <submittedName>
        <fullName evidence="2">GCN5-related N-acetyltransferase</fullName>
    </submittedName>
</protein>
<proteinExistence type="predicted"/>
<evidence type="ECO:0000313" key="2">
    <source>
        <dbReference type="EMBL" id="AOE50418.1"/>
    </source>
</evidence>
<dbReference type="AlphaFoldDB" id="A0A1B3BC96"/>
<dbReference type="InterPro" id="IPR000182">
    <property type="entry name" value="GNAT_dom"/>
</dbReference>
<dbReference type="STRING" id="1144748.KS2013_1708"/>
<keyword evidence="2" id="KW-0808">Transferase</keyword>
<dbReference type="GO" id="GO:0016747">
    <property type="term" value="F:acyltransferase activity, transferring groups other than amino-acyl groups"/>
    <property type="evidence" value="ECO:0007669"/>
    <property type="project" value="InterPro"/>
</dbReference>
<dbReference type="PANTHER" id="PTHR43792">
    <property type="entry name" value="GNAT FAMILY, PUTATIVE (AFU_ORTHOLOGUE AFUA_3G00765)-RELATED-RELATED"/>
    <property type="match status" value="1"/>
</dbReference>
<dbReference type="InterPro" id="IPR051531">
    <property type="entry name" value="N-acetyltransferase"/>
</dbReference>
<evidence type="ECO:0000313" key="3">
    <source>
        <dbReference type="Proteomes" id="UP000094147"/>
    </source>
</evidence>
<reference evidence="3" key="1">
    <citation type="submission" date="2015-08" db="EMBL/GenBank/DDBJ databases">
        <authorList>
            <person name="Kim K.M."/>
        </authorList>
    </citation>
    <scope>NUCLEOTIDE SEQUENCE [LARGE SCALE GENOMIC DNA]</scope>
    <source>
        <strain evidence="3">KCTC 23892</strain>
    </source>
</reference>
<feature type="domain" description="N-acetyltransferase" evidence="1">
    <location>
        <begin position="10"/>
        <end position="169"/>
    </location>
</feature>
<dbReference type="SUPFAM" id="SSF55729">
    <property type="entry name" value="Acyl-CoA N-acyltransferases (Nat)"/>
    <property type="match status" value="1"/>
</dbReference>
<evidence type="ECO:0000259" key="1">
    <source>
        <dbReference type="PROSITE" id="PS51186"/>
    </source>
</evidence>
<dbReference type="EMBL" id="CP012418">
    <property type="protein sequence ID" value="AOE50418.1"/>
    <property type="molecule type" value="Genomic_DNA"/>
</dbReference>
<gene>
    <name evidence="2" type="ORF">KS2013_1708</name>
</gene>
<dbReference type="Proteomes" id="UP000094147">
    <property type="component" value="Chromosome"/>
</dbReference>
<sequence>MKEVIDTGRLLLRPLKESDFEDYCDYAMDPEVMKYIMPVSSKKDAHQLFLNHFGEWTGEEGRWMGAAVVLKSEPKLIGDIGFRYVNKYHEQIEIGYKFNRNYHGKGFGTEATKAMLKIIVRDWPCHKIVAYCEPRNIASWKLMEHFGMVREAYFKEHFKFDGRWQDEVAYGCLTRNLKL</sequence>
<dbReference type="Pfam" id="PF13302">
    <property type="entry name" value="Acetyltransf_3"/>
    <property type="match status" value="1"/>
</dbReference>
<dbReference type="OrthoDB" id="9801656at2"/>
<dbReference type="Gene3D" id="3.40.630.30">
    <property type="match status" value="1"/>
</dbReference>
<dbReference type="KEGG" id="ksd:KS2013_1708"/>
<keyword evidence="3" id="KW-1185">Reference proteome</keyword>
<dbReference type="InterPro" id="IPR016181">
    <property type="entry name" value="Acyl_CoA_acyltransferase"/>
</dbReference>
<organism evidence="2 3">
    <name type="scientific">Kangiella sediminilitoris</name>
    <dbReference type="NCBI Taxonomy" id="1144748"/>
    <lineage>
        <taxon>Bacteria</taxon>
        <taxon>Pseudomonadati</taxon>
        <taxon>Pseudomonadota</taxon>
        <taxon>Gammaproteobacteria</taxon>
        <taxon>Kangiellales</taxon>
        <taxon>Kangiellaceae</taxon>
        <taxon>Kangiella</taxon>
    </lineage>
</organism>